<geneLocation type="mitochondrion" evidence="19"/>
<dbReference type="GO" id="GO:0008137">
    <property type="term" value="F:NADH dehydrogenase (ubiquinone) activity"/>
    <property type="evidence" value="ECO:0007669"/>
    <property type="project" value="UniProtKB-UniRule"/>
</dbReference>
<evidence type="ECO:0000256" key="6">
    <source>
        <dbReference type="ARBA" id="ARBA00022448"/>
    </source>
</evidence>
<keyword evidence="9 17" id="KW-1278">Translocase</keyword>
<evidence type="ECO:0000256" key="7">
    <source>
        <dbReference type="ARBA" id="ARBA00022660"/>
    </source>
</evidence>
<name>A0A7L8DA40_9PASS</name>
<accession>A0A7L8DA40</accession>
<protein>
    <recommendedName>
        <fullName evidence="5 17">NADH-ubiquinone oxidoreductase chain 6</fullName>
        <ecNumber evidence="4 17">7.1.1.2</ecNumber>
    </recommendedName>
</protein>
<keyword evidence="8 17" id="KW-0812">Transmembrane</keyword>
<evidence type="ECO:0000313" key="19">
    <source>
        <dbReference type="EMBL" id="QOD97004.1"/>
    </source>
</evidence>
<dbReference type="PANTHER" id="PTHR11435:SF1">
    <property type="entry name" value="NADH-UBIQUINONE OXIDOREDUCTASE CHAIN 6"/>
    <property type="match status" value="1"/>
</dbReference>
<keyword evidence="6 17" id="KW-0813">Transport</keyword>
<dbReference type="EC" id="7.1.1.2" evidence="4 17"/>
<evidence type="ECO:0000256" key="2">
    <source>
        <dbReference type="ARBA" id="ARBA00004225"/>
    </source>
</evidence>
<keyword evidence="13 17" id="KW-0830">Ubiquinone</keyword>
<evidence type="ECO:0000256" key="18">
    <source>
        <dbReference type="SAM" id="SignalP"/>
    </source>
</evidence>
<comment type="function">
    <text evidence="17">Core subunit of the mitochondrial membrane respiratory chain NADH dehydrogenase (Complex I) which catalyzes electron transfer from NADH through the respiratory chain, using ubiquinone as an electron acceptor. Essential for the catalytic activity and assembly of complex I.</text>
</comment>
<keyword evidence="10 17" id="KW-0249">Electron transport</keyword>
<dbReference type="InterPro" id="IPR050269">
    <property type="entry name" value="ComplexI_Subunit6"/>
</dbReference>
<evidence type="ECO:0000256" key="13">
    <source>
        <dbReference type="ARBA" id="ARBA00023075"/>
    </source>
</evidence>
<organism evidence="19">
    <name type="scientific">Lepidothrix coronata</name>
    <name type="common">blue-crowned manakin</name>
    <dbReference type="NCBI Taxonomy" id="321398"/>
    <lineage>
        <taxon>Eukaryota</taxon>
        <taxon>Metazoa</taxon>
        <taxon>Chordata</taxon>
        <taxon>Craniata</taxon>
        <taxon>Vertebrata</taxon>
        <taxon>Euteleostomi</taxon>
        <taxon>Archelosauria</taxon>
        <taxon>Archosauria</taxon>
        <taxon>Dinosauria</taxon>
        <taxon>Saurischia</taxon>
        <taxon>Theropoda</taxon>
        <taxon>Coelurosauria</taxon>
        <taxon>Aves</taxon>
        <taxon>Neognathae</taxon>
        <taxon>Neoaves</taxon>
        <taxon>Telluraves</taxon>
        <taxon>Australaves</taxon>
        <taxon>Passeriformes</taxon>
        <taxon>Pipridae</taxon>
        <taxon>Lepidothrix</taxon>
    </lineage>
</organism>
<gene>
    <name evidence="19" type="primary">ND6</name>
</gene>
<evidence type="ECO:0000256" key="4">
    <source>
        <dbReference type="ARBA" id="ARBA00012944"/>
    </source>
</evidence>
<evidence type="ECO:0000256" key="14">
    <source>
        <dbReference type="ARBA" id="ARBA00023128"/>
    </source>
</evidence>
<evidence type="ECO:0000256" key="17">
    <source>
        <dbReference type="RuleBase" id="RU004430"/>
    </source>
</evidence>
<comment type="function">
    <text evidence="1">Core subunit of the mitochondrial membrane respiratory chain NADH dehydrogenase (Complex I) that is believed to belong to the minimal assembly required for catalysis. Complex I functions in the transfer of electrons from NADH to the respiratory chain. The immediate electron acceptor for the enzyme is believed to be ubiquinone.</text>
</comment>
<evidence type="ECO:0000256" key="15">
    <source>
        <dbReference type="ARBA" id="ARBA00023136"/>
    </source>
</evidence>
<evidence type="ECO:0000256" key="5">
    <source>
        <dbReference type="ARBA" id="ARBA00021095"/>
    </source>
</evidence>
<sequence>MTYFMLFLSVSFILGGLAVASNPSPYYAVVGLVLASVVGCGWLMSLGVSFVSLVLFLVYLGGMLVVFVYSVSLAADPFPETWGDWGVVGYSVGLVLALGGGVFIMGLCESRWLGMDTVDGGGISSVRLDFEGAAMFYSWGVGQFLIAGWGLLLTLFVVLELVRGLSRGAIRAV</sequence>
<dbReference type="AlphaFoldDB" id="A0A7L8DA40"/>
<proteinExistence type="inferred from homology"/>
<keyword evidence="14 17" id="KW-0496">Mitochondrion</keyword>
<comment type="catalytic activity">
    <reaction evidence="16 17">
        <text>a ubiquinone + NADH + 5 H(+)(in) = a ubiquinol + NAD(+) + 4 H(+)(out)</text>
        <dbReference type="Rhea" id="RHEA:29091"/>
        <dbReference type="Rhea" id="RHEA-COMP:9565"/>
        <dbReference type="Rhea" id="RHEA-COMP:9566"/>
        <dbReference type="ChEBI" id="CHEBI:15378"/>
        <dbReference type="ChEBI" id="CHEBI:16389"/>
        <dbReference type="ChEBI" id="CHEBI:17976"/>
        <dbReference type="ChEBI" id="CHEBI:57540"/>
        <dbReference type="ChEBI" id="CHEBI:57945"/>
        <dbReference type="EC" id="7.1.1.2"/>
    </reaction>
</comment>
<dbReference type="CTD" id="4541"/>
<comment type="similarity">
    <text evidence="3 17">Belongs to the complex I subunit 6 family.</text>
</comment>
<dbReference type="EMBL" id="MN356387">
    <property type="protein sequence ID" value="QOD97004.1"/>
    <property type="molecule type" value="Genomic_DNA"/>
</dbReference>
<dbReference type="PANTHER" id="PTHR11435">
    <property type="entry name" value="NADH UBIQUINONE OXIDOREDUCTASE SUBUNIT ND6"/>
    <property type="match status" value="1"/>
</dbReference>
<dbReference type="Pfam" id="PF00499">
    <property type="entry name" value="Oxidored_q3"/>
    <property type="match status" value="1"/>
</dbReference>
<feature type="transmembrane region" description="Helical" evidence="17">
    <location>
        <begin position="51"/>
        <end position="75"/>
    </location>
</feature>
<keyword evidence="15 17" id="KW-0472">Membrane</keyword>
<keyword evidence="12 17" id="KW-0520">NAD</keyword>
<feature type="transmembrane region" description="Helical" evidence="17">
    <location>
        <begin position="87"/>
        <end position="107"/>
    </location>
</feature>
<dbReference type="InterPro" id="IPR042106">
    <property type="entry name" value="Nuo/plastoQ_OxRdtase_6_NuoJ"/>
</dbReference>
<evidence type="ECO:0000256" key="11">
    <source>
        <dbReference type="ARBA" id="ARBA00022989"/>
    </source>
</evidence>
<feature type="signal peptide" evidence="18">
    <location>
        <begin position="1"/>
        <end position="20"/>
    </location>
</feature>
<dbReference type="GeneID" id="63139784"/>
<evidence type="ECO:0000256" key="16">
    <source>
        <dbReference type="ARBA" id="ARBA00049551"/>
    </source>
</evidence>
<evidence type="ECO:0000256" key="9">
    <source>
        <dbReference type="ARBA" id="ARBA00022967"/>
    </source>
</evidence>
<evidence type="ECO:0000256" key="12">
    <source>
        <dbReference type="ARBA" id="ARBA00023027"/>
    </source>
</evidence>
<keyword evidence="18" id="KW-0732">Signal</keyword>
<evidence type="ECO:0000256" key="1">
    <source>
        <dbReference type="ARBA" id="ARBA00003257"/>
    </source>
</evidence>
<dbReference type="InterPro" id="IPR001457">
    <property type="entry name" value="NADH_UbQ/plastoQ_OxRdtase_su6"/>
</dbReference>
<feature type="transmembrane region" description="Helical" evidence="17">
    <location>
        <begin position="136"/>
        <end position="162"/>
    </location>
</feature>
<keyword evidence="11 17" id="KW-1133">Transmembrane helix</keyword>
<evidence type="ECO:0000256" key="10">
    <source>
        <dbReference type="ARBA" id="ARBA00022982"/>
    </source>
</evidence>
<evidence type="ECO:0000256" key="3">
    <source>
        <dbReference type="ARBA" id="ARBA00005698"/>
    </source>
</evidence>
<feature type="chain" id="PRO_5029832699" description="NADH-ubiquinone oxidoreductase chain 6" evidence="18">
    <location>
        <begin position="21"/>
        <end position="173"/>
    </location>
</feature>
<dbReference type="GO" id="GO:0031966">
    <property type="term" value="C:mitochondrial membrane"/>
    <property type="evidence" value="ECO:0007669"/>
    <property type="project" value="UniProtKB-SubCell"/>
</dbReference>
<dbReference type="Gene3D" id="1.20.120.1200">
    <property type="entry name" value="NADH-ubiquinone/plastoquinone oxidoreductase chain 6, subunit NuoJ"/>
    <property type="match status" value="1"/>
</dbReference>
<evidence type="ECO:0000256" key="8">
    <source>
        <dbReference type="ARBA" id="ARBA00022692"/>
    </source>
</evidence>
<comment type="subcellular location">
    <subcellularLocation>
        <location evidence="2 17">Mitochondrion membrane</location>
        <topology evidence="2 17">Multi-pass membrane protein</topology>
    </subcellularLocation>
</comment>
<dbReference type="RefSeq" id="YP_010001066.1">
    <property type="nucleotide sequence ID" value="NC_053111.1"/>
</dbReference>
<reference evidence="19" key="1">
    <citation type="submission" date="2019-08" db="EMBL/GenBank/DDBJ databases">
        <title>Densely sampling genomes across the diversity of birds increases power of comparative genomics analyses.</title>
        <authorList>
            <consortium name="B10K project Consortium"/>
            <person name="Feng S."/>
            <person name="Stiller J."/>
            <person name="Andreu-Sanchez S."/>
            <person name="Margaryan A."/>
            <person name="Chen W."/>
            <person name="Paten B."/>
            <person name="Zhang G."/>
        </authorList>
    </citation>
    <scope>NUCLEOTIDE SEQUENCE</scope>
</reference>
<keyword evidence="7 17" id="KW-0679">Respiratory chain</keyword>